<dbReference type="InterPro" id="IPR014710">
    <property type="entry name" value="RmlC-like_jellyroll"/>
</dbReference>
<evidence type="ECO:0000313" key="2">
    <source>
        <dbReference type="EMBL" id="OGZ45516.1"/>
    </source>
</evidence>
<dbReference type="SUPFAM" id="SSF51182">
    <property type="entry name" value="RmlC-like cupins"/>
    <property type="match status" value="1"/>
</dbReference>
<accession>A0A1G2G5I0</accession>
<dbReference type="Pfam" id="PF07883">
    <property type="entry name" value="Cupin_2"/>
    <property type="match status" value="1"/>
</dbReference>
<dbReference type="STRING" id="1802115.A2756_00665"/>
<dbReference type="EMBL" id="MHNL01000006">
    <property type="protein sequence ID" value="OGZ45516.1"/>
    <property type="molecule type" value="Genomic_DNA"/>
</dbReference>
<feature type="domain" description="Cupin type-2" evidence="1">
    <location>
        <begin position="34"/>
        <end position="87"/>
    </location>
</feature>
<protein>
    <recommendedName>
        <fullName evidence="1">Cupin type-2 domain-containing protein</fullName>
    </recommendedName>
</protein>
<comment type="caution">
    <text evidence="2">The sequence shown here is derived from an EMBL/GenBank/DDBJ whole genome shotgun (WGS) entry which is preliminary data.</text>
</comment>
<gene>
    <name evidence="2" type="ORF">A2756_00665</name>
</gene>
<dbReference type="InterPro" id="IPR013096">
    <property type="entry name" value="Cupin_2"/>
</dbReference>
<evidence type="ECO:0000259" key="1">
    <source>
        <dbReference type="Pfam" id="PF07883"/>
    </source>
</evidence>
<name>A0A1G2G5I0_9BACT</name>
<organism evidence="2 3">
    <name type="scientific">Candidatus Ryanbacteria bacterium RIFCSPHIGHO2_01_FULL_48_27</name>
    <dbReference type="NCBI Taxonomy" id="1802115"/>
    <lineage>
        <taxon>Bacteria</taxon>
        <taxon>Candidatus Ryaniibacteriota</taxon>
    </lineage>
</organism>
<reference evidence="2 3" key="1">
    <citation type="journal article" date="2016" name="Nat. Commun.">
        <title>Thousands of microbial genomes shed light on interconnected biogeochemical processes in an aquifer system.</title>
        <authorList>
            <person name="Anantharaman K."/>
            <person name="Brown C.T."/>
            <person name="Hug L.A."/>
            <person name="Sharon I."/>
            <person name="Castelle C.J."/>
            <person name="Probst A.J."/>
            <person name="Thomas B.C."/>
            <person name="Singh A."/>
            <person name="Wilkins M.J."/>
            <person name="Karaoz U."/>
            <person name="Brodie E.L."/>
            <person name="Williams K.H."/>
            <person name="Hubbard S.S."/>
            <person name="Banfield J.F."/>
        </authorList>
    </citation>
    <scope>NUCLEOTIDE SEQUENCE [LARGE SCALE GENOMIC DNA]</scope>
</reference>
<evidence type="ECO:0000313" key="3">
    <source>
        <dbReference type="Proteomes" id="UP000177785"/>
    </source>
</evidence>
<dbReference type="Proteomes" id="UP000177785">
    <property type="component" value="Unassembled WGS sequence"/>
</dbReference>
<dbReference type="Gene3D" id="2.60.120.10">
    <property type="entry name" value="Jelly Rolls"/>
    <property type="match status" value="1"/>
</dbReference>
<dbReference type="InterPro" id="IPR011051">
    <property type="entry name" value="RmlC_Cupin_sf"/>
</dbReference>
<proteinExistence type="predicted"/>
<sequence>MTDQQNFDALSAEWVQKLESEGYTDVGVHAFDSDAELPEHMHEEAAVHVILKGEMTLIEKDGDKILKAGDWYEMPKGTTHQVRVGSDGCIFVVGIKK</sequence>
<dbReference type="AlphaFoldDB" id="A0A1G2G5I0"/>